<feature type="transmembrane region" description="Helical" evidence="1">
    <location>
        <begin position="16"/>
        <end position="34"/>
    </location>
</feature>
<dbReference type="AlphaFoldDB" id="A0A4R3ZBZ4"/>
<keyword evidence="1" id="KW-0472">Membrane</keyword>
<evidence type="ECO:0008006" key="4">
    <source>
        <dbReference type="Google" id="ProtNLM"/>
    </source>
</evidence>
<feature type="transmembrane region" description="Helical" evidence="1">
    <location>
        <begin position="54"/>
        <end position="74"/>
    </location>
</feature>
<dbReference type="GeneID" id="98914115"/>
<protein>
    <recommendedName>
        <fullName evidence="4">DUF3021 family protein</fullName>
    </recommendedName>
</protein>
<proteinExistence type="predicted"/>
<dbReference type="EMBL" id="SMCQ01000001">
    <property type="protein sequence ID" value="TCW02986.1"/>
    <property type="molecule type" value="Genomic_DNA"/>
</dbReference>
<reference evidence="2 3" key="1">
    <citation type="submission" date="2019-03" db="EMBL/GenBank/DDBJ databases">
        <title>Genomic Encyclopedia of Type Strains, Phase IV (KMG-IV): sequencing the most valuable type-strain genomes for metagenomic binning, comparative biology and taxonomic classification.</title>
        <authorList>
            <person name="Goeker M."/>
        </authorList>
    </citation>
    <scope>NUCLEOTIDE SEQUENCE [LARGE SCALE GENOMIC DNA]</scope>
    <source>
        <strain evidence="2 3">DSM 29487</strain>
    </source>
</reference>
<evidence type="ECO:0000313" key="3">
    <source>
        <dbReference type="Proteomes" id="UP000295515"/>
    </source>
</evidence>
<dbReference type="Proteomes" id="UP000295515">
    <property type="component" value="Unassembled WGS sequence"/>
</dbReference>
<gene>
    <name evidence="2" type="ORF">EDD60_101292</name>
</gene>
<feature type="transmembrane region" description="Helical" evidence="1">
    <location>
        <begin position="86"/>
        <end position="107"/>
    </location>
</feature>
<dbReference type="RefSeq" id="WP_066451316.1">
    <property type="nucleotide sequence ID" value="NZ_JANKBF010000002.1"/>
</dbReference>
<evidence type="ECO:0000256" key="1">
    <source>
        <dbReference type="SAM" id="Phobius"/>
    </source>
</evidence>
<accession>A0A4R3ZBZ4</accession>
<keyword evidence="3" id="KW-1185">Reference proteome</keyword>
<sequence>MEQLIEIMINIIKKSALPFIVSTMLLTIIGSFIGKDMSTISTLCTPQGIPFTSLFQLIGLSIIIGIINTIFDLSNTLKKIRLIYQIIIRIFFIIIIIVIFVSLFDWFPFYDIHAWLGFFISFGLCFGISMLLSLYFTHKKDQEYEQLLEKYKERRQ</sequence>
<evidence type="ECO:0000313" key="2">
    <source>
        <dbReference type="EMBL" id="TCW02986.1"/>
    </source>
</evidence>
<comment type="caution">
    <text evidence="2">The sequence shown here is derived from an EMBL/GenBank/DDBJ whole genome shotgun (WGS) entry which is preliminary data.</text>
</comment>
<keyword evidence="1" id="KW-0812">Transmembrane</keyword>
<organism evidence="2 3">
    <name type="scientific">Longibaculum muris</name>
    <dbReference type="NCBI Taxonomy" id="1796628"/>
    <lineage>
        <taxon>Bacteria</taxon>
        <taxon>Bacillati</taxon>
        <taxon>Bacillota</taxon>
        <taxon>Erysipelotrichia</taxon>
        <taxon>Erysipelotrichales</taxon>
        <taxon>Coprobacillaceae</taxon>
        <taxon>Longibaculum</taxon>
    </lineage>
</organism>
<feature type="transmembrane region" description="Helical" evidence="1">
    <location>
        <begin position="113"/>
        <end position="136"/>
    </location>
</feature>
<keyword evidence="1" id="KW-1133">Transmembrane helix</keyword>
<name>A0A4R3ZBZ4_9FIRM</name>